<evidence type="ECO:0000256" key="3">
    <source>
        <dbReference type="ARBA" id="ARBA00022559"/>
    </source>
</evidence>
<evidence type="ECO:0000256" key="10">
    <source>
        <dbReference type="ARBA" id="ARBA00039063"/>
    </source>
</evidence>
<dbReference type="PRINTS" id="PR00458">
    <property type="entry name" value="PEROXIDASE"/>
</dbReference>
<evidence type="ECO:0000256" key="2">
    <source>
        <dbReference type="ARBA" id="ARBA00004569"/>
    </source>
</evidence>
<feature type="compositionally biased region" description="Basic and acidic residues" evidence="14">
    <location>
        <begin position="115"/>
        <end position="129"/>
    </location>
</feature>
<gene>
    <name evidence="16" type="ORF">SCF082_LOCUS23802</name>
</gene>
<protein>
    <recommendedName>
        <fullName evidence="11">Cytochrome c peroxidase, mitochondrial</fullName>
        <ecNumber evidence="10">1.11.1.5</ecNumber>
    </recommendedName>
</protein>
<accession>A0ABP0LPJ0</accession>
<keyword evidence="3" id="KW-0575">Peroxidase</keyword>
<evidence type="ECO:0000256" key="9">
    <source>
        <dbReference type="ARBA" id="ARBA00023128"/>
    </source>
</evidence>
<dbReference type="PROSITE" id="PS00435">
    <property type="entry name" value="PEROXIDASE_1"/>
    <property type="match status" value="1"/>
</dbReference>
<dbReference type="PROSITE" id="PS50873">
    <property type="entry name" value="PEROXIDASE_4"/>
    <property type="match status" value="1"/>
</dbReference>
<organism evidence="16 17">
    <name type="scientific">Durusdinium trenchii</name>
    <dbReference type="NCBI Taxonomy" id="1381693"/>
    <lineage>
        <taxon>Eukaryota</taxon>
        <taxon>Sar</taxon>
        <taxon>Alveolata</taxon>
        <taxon>Dinophyceae</taxon>
        <taxon>Suessiales</taxon>
        <taxon>Symbiodiniaceae</taxon>
        <taxon>Durusdinium</taxon>
    </lineage>
</organism>
<comment type="subcellular location">
    <subcellularLocation>
        <location evidence="2">Mitochondrion intermembrane space</location>
    </subcellularLocation>
    <subcellularLocation>
        <location evidence="1">Mitochondrion matrix</location>
    </subcellularLocation>
</comment>
<proteinExistence type="inferred from homology"/>
<feature type="domain" description="Plant heme peroxidase family profile" evidence="15">
    <location>
        <begin position="71"/>
        <end position="280"/>
    </location>
</feature>
<evidence type="ECO:0000259" key="15">
    <source>
        <dbReference type="PROSITE" id="PS50873"/>
    </source>
</evidence>
<keyword evidence="4" id="KW-0349">Heme</keyword>
<comment type="catalytic activity">
    <reaction evidence="12">
        <text>2 Fe(II)-[cytochrome c] + H2O2 + 2 H(+) = 2 Fe(III)-[cytochrome c] + 2 H2O</text>
        <dbReference type="Rhea" id="RHEA:16581"/>
        <dbReference type="Rhea" id="RHEA-COMP:10350"/>
        <dbReference type="Rhea" id="RHEA-COMP:14399"/>
        <dbReference type="ChEBI" id="CHEBI:15377"/>
        <dbReference type="ChEBI" id="CHEBI:15378"/>
        <dbReference type="ChEBI" id="CHEBI:16240"/>
        <dbReference type="ChEBI" id="CHEBI:29033"/>
        <dbReference type="ChEBI" id="CHEBI:29034"/>
        <dbReference type="EC" id="1.11.1.5"/>
    </reaction>
</comment>
<dbReference type="InterPro" id="IPR002207">
    <property type="entry name" value="Peroxidase_I"/>
</dbReference>
<dbReference type="PRINTS" id="PR00459">
    <property type="entry name" value="ASPEROXIDASE"/>
</dbReference>
<keyword evidence="17" id="KW-1185">Reference proteome</keyword>
<evidence type="ECO:0000256" key="5">
    <source>
        <dbReference type="ARBA" id="ARBA00022723"/>
    </source>
</evidence>
<evidence type="ECO:0000256" key="13">
    <source>
        <dbReference type="RuleBase" id="RU004241"/>
    </source>
</evidence>
<evidence type="ECO:0000256" key="4">
    <source>
        <dbReference type="ARBA" id="ARBA00022617"/>
    </source>
</evidence>
<dbReference type="InterPro" id="IPR010255">
    <property type="entry name" value="Haem_peroxidase_sf"/>
</dbReference>
<dbReference type="InterPro" id="IPR019794">
    <property type="entry name" value="Peroxidases_AS"/>
</dbReference>
<evidence type="ECO:0000256" key="1">
    <source>
        <dbReference type="ARBA" id="ARBA00004305"/>
    </source>
</evidence>
<dbReference type="PROSITE" id="PS00436">
    <property type="entry name" value="PEROXIDASE_2"/>
    <property type="match status" value="1"/>
</dbReference>
<keyword evidence="9" id="KW-0496">Mitochondrion</keyword>
<dbReference type="InterPro" id="IPR002016">
    <property type="entry name" value="Haem_peroxidase"/>
</dbReference>
<evidence type="ECO:0000313" key="16">
    <source>
        <dbReference type="EMBL" id="CAK9041111.1"/>
    </source>
</evidence>
<evidence type="ECO:0000256" key="8">
    <source>
        <dbReference type="ARBA" id="ARBA00023004"/>
    </source>
</evidence>
<comment type="caution">
    <text evidence="16">The sequence shown here is derived from an EMBL/GenBank/DDBJ whole genome shotgun (WGS) entry which is preliminary data.</text>
</comment>
<feature type="region of interest" description="Disordered" evidence="14">
    <location>
        <begin position="106"/>
        <end position="143"/>
    </location>
</feature>
<evidence type="ECO:0000256" key="11">
    <source>
        <dbReference type="ARBA" id="ARBA00040313"/>
    </source>
</evidence>
<feature type="non-terminal residue" evidence="16">
    <location>
        <position position="1"/>
    </location>
</feature>
<dbReference type="EMBL" id="CAXAMM010017433">
    <property type="protein sequence ID" value="CAK9041111.1"/>
    <property type="molecule type" value="Genomic_DNA"/>
</dbReference>
<evidence type="ECO:0000256" key="6">
    <source>
        <dbReference type="ARBA" id="ARBA00022946"/>
    </source>
</evidence>
<evidence type="ECO:0000256" key="7">
    <source>
        <dbReference type="ARBA" id="ARBA00023002"/>
    </source>
</evidence>
<name>A0ABP0LPJ0_9DINO</name>
<comment type="similarity">
    <text evidence="13">Belongs to the peroxidase family.</text>
</comment>
<evidence type="ECO:0000313" key="17">
    <source>
        <dbReference type="Proteomes" id="UP001642464"/>
    </source>
</evidence>
<sequence>ELNAVDVAAVKADVADLLEDEKHDDGSFGPVLVRLAWHSSGTYDKNTGKGGSEGAGMRFASESGWGANAGLDIARARLEPVKAKYPNLSYSDLWVLAGSTAIEEMGGPELPFRSGRKDKTEEEAAKDPLPDGLLPDADGRDKPDKIADHLRDIFYKMGMNDREIVALSGAHALGRCHPEASGFWGPWTRAPTTFSNEYFRLLLEEKWTKKTKHEGKAWTGPEQFEDKTGDLMMLPSDLALTTDPEMKKYVEMYAKDEALFFKDFAAAWTKLTENGCANLV</sequence>
<dbReference type="Proteomes" id="UP001642464">
    <property type="component" value="Unassembled WGS sequence"/>
</dbReference>
<dbReference type="InterPro" id="IPR044831">
    <property type="entry name" value="Ccp1-like"/>
</dbReference>
<dbReference type="Gene3D" id="1.10.520.10">
    <property type="match status" value="1"/>
</dbReference>
<dbReference type="Pfam" id="PF00141">
    <property type="entry name" value="peroxidase"/>
    <property type="match status" value="1"/>
</dbReference>
<evidence type="ECO:0000256" key="14">
    <source>
        <dbReference type="SAM" id="MobiDB-lite"/>
    </source>
</evidence>
<evidence type="ECO:0000256" key="12">
    <source>
        <dbReference type="ARBA" id="ARBA00049265"/>
    </source>
</evidence>
<dbReference type="CDD" id="cd00691">
    <property type="entry name" value="ascorbate_peroxidase"/>
    <property type="match status" value="1"/>
</dbReference>
<dbReference type="Gene3D" id="1.10.420.10">
    <property type="entry name" value="Peroxidase, domain 2"/>
    <property type="match status" value="1"/>
</dbReference>
<keyword evidence="7" id="KW-0560">Oxidoreductase</keyword>
<dbReference type="InterPro" id="IPR019793">
    <property type="entry name" value="Peroxidases_heam-ligand_BS"/>
</dbReference>
<reference evidence="16 17" key="1">
    <citation type="submission" date="2024-02" db="EMBL/GenBank/DDBJ databases">
        <authorList>
            <person name="Chen Y."/>
            <person name="Shah S."/>
            <person name="Dougan E. K."/>
            <person name="Thang M."/>
            <person name="Chan C."/>
        </authorList>
    </citation>
    <scope>NUCLEOTIDE SEQUENCE [LARGE SCALE GENOMIC DNA]</scope>
</reference>
<keyword evidence="6" id="KW-0809">Transit peptide</keyword>
<dbReference type="SUPFAM" id="SSF48113">
    <property type="entry name" value="Heme-dependent peroxidases"/>
    <property type="match status" value="1"/>
</dbReference>
<dbReference type="EC" id="1.11.1.5" evidence="10"/>
<keyword evidence="5" id="KW-0479">Metal-binding</keyword>
<keyword evidence="8" id="KW-0408">Iron</keyword>
<dbReference type="PANTHER" id="PTHR31356">
    <property type="entry name" value="THYLAKOID LUMENAL 29 KDA PROTEIN, CHLOROPLASTIC-RELATED"/>
    <property type="match status" value="1"/>
</dbReference>
<dbReference type="PANTHER" id="PTHR31356:SF58">
    <property type="entry name" value="CYTOCHROME C PEROXIDASE, MITOCHONDRIAL"/>
    <property type="match status" value="1"/>
</dbReference>